<evidence type="ECO:0000313" key="5">
    <source>
        <dbReference type="Proteomes" id="UP000308181"/>
    </source>
</evidence>
<reference evidence="4 5" key="1">
    <citation type="submission" date="2019-04" db="EMBL/GenBank/DDBJ databases">
        <title>Pedobacter sp. AR-3-17 sp. nov., isolated from Arctic soil.</title>
        <authorList>
            <person name="Dahal R.H."/>
            <person name="Kim D.-U."/>
        </authorList>
    </citation>
    <scope>NUCLEOTIDE SEQUENCE [LARGE SCALE GENOMIC DNA]</scope>
    <source>
        <strain evidence="4 5">AR-3-17</strain>
    </source>
</reference>
<evidence type="ECO:0000313" key="4">
    <source>
        <dbReference type="EMBL" id="TKC00532.1"/>
    </source>
</evidence>
<name>A0A4U1C5B4_9SPHI</name>
<dbReference type="InterPro" id="IPR036291">
    <property type="entry name" value="NAD(P)-bd_dom_sf"/>
</dbReference>
<dbReference type="AlphaFoldDB" id="A0A4U1C5B4"/>
<dbReference type="CDD" id="cd05233">
    <property type="entry name" value="SDR_c"/>
    <property type="match status" value="1"/>
</dbReference>
<dbReference type="GO" id="GO:0006633">
    <property type="term" value="P:fatty acid biosynthetic process"/>
    <property type="evidence" value="ECO:0007669"/>
    <property type="project" value="TreeGrafter"/>
</dbReference>
<dbReference type="SUPFAM" id="SSF51735">
    <property type="entry name" value="NAD(P)-binding Rossmann-fold domains"/>
    <property type="match status" value="1"/>
</dbReference>
<dbReference type="PRINTS" id="PR00081">
    <property type="entry name" value="GDHRDH"/>
</dbReference>
<keyword evidence="5" id="KW-1185">Reference proteome</keyword>
<dbReference type="RefSeq" id="WP_136824740.1">
    <property type="nucleotide sequence ID" value="NZ_SWBP01000001.1"/>
</dbReference>
<gene>
    <name evidence="4" type="ORF">FA046_02300</name>
</gene>
<accession>A0A4U1C5B4</accession>
<dbReference type="InterPro" id="IPR020904">
    <property type="entry name" value="Sc_DH/Rdtase_CS"/>
</dbReference>
<dbReference type="PROSITE" id="PS00061">
    <property type="entry name" value="ADH_SHORT"/>
    <property type="match status" value="1"/>
</dbReference>
<dbReference type="Pfam" id="PF00106">
    <property type="entry name" value="adh_short"/>
    <property type="match status" value="1"/>
</dbReference>
<evidence type="ECO:0000256" key="1">
    <source>
        <dbReference type="ARBA" id="ARBA00006484"/>
    </source>
</evidence>
<protein>
    <submittedName>
        <fullName evidence="4">SDR family oxidoreductase</fullName>
    </submittedName>
</protein>
<dbReference type="GO" id="GO:0016616">
    <property type="term" value="F:oxidoreductase activity, acting on the CH-OH group of donors, NAD or NADP as acceptor"/>
    <property type="evidence" value="ECO:0007669"/>
    <property type="project" value="TreeGrafter"/>
</dbReference>
<evidence type="ECO:0000259" key="3">
    <source>
        <dbReference type="SMART" id="SM00822"/>
    </source>
</evidence>
<evidence type="ECO:0000256" key="2">
    <source>
        <dbReference type="ARBA" id="ARBA00023002"/>
    </source>
</evidence>
<dbReference type="InterPro" id="IPR057326">
    <property type="entry name" value="KR_dom"/>
</dbReference>
<comment type="similarity">
    <text evidence="1">Belongs to the short-chain dehydrogenases/reductases (SDR) family.</text>
</comment>
<dbReference type="EMBL" id="SWBP01000001">
    <property type="protein sequence ID" value="TKC00532.1"/>
    <property type="molecule type" value="Genomic_DNA"/>
</dbReference>
<comment type="caution">
    <text evidence="4">The sequence shown here is derived from an EMBL/GenBank/DDBJ whole genome shotgun (WGS) entry which is preliminary data.</text>
</comment>
<dbReference type="SMART" id="SM00822">
    <property type="entry name" value="PKS_KR"/>
    <property type="match status" value="1"/>
</dbReference>
<organism evidence="4 5">
    <name type="scientific">Pedobacter cryophilus</name>
    <dbReference type="NCBI Taxonomy" id="2571271"/>
    <lineage>
        <taxon>Bacteria</taxon>
        <taxon>Pseudomonadati</taxon>
        <taxon>Bacteroidota</taxon>
        <taxon>Sphingobacteriia</taxon>
        <taxon>Sphingobacteriales</taxon>
        <taxon>Sphingobacteriaceae</taxon>
        <taxon>Pedobacter</taxon>
    </lineage>
</organism>
<sequence>MTHTKTYIISGGGSGIGKAIAQKFDHSGHQVILVGRDLKKLEETFVSLSDRKHLIIQADITNKQEILACADEIKNLAIDGIIANAGVGGENNWGEKDRWDEIINTNLTGTYNFVNAFLPNLQLSQNETKHILLTSSVLARLGVVNYTAYCASKAGLLGLMRSWAMEFAPKNILVNAIAPGWVDTDMAQQGLQGIADGIGISKPEFFDIAMQSVPLKKMSQPQEIADLVSYLVKQSSITGQTIDINAGSVMNS</sequence>
<dbReference type="InterPro" id="IPR002347">
    <property type="entry name" value="SDR_fam"/>
</dbReference>
<keyword evidence="2" id="KW-0560">Oxidoreductase</keyword>
<dbReference type="Proteomes" id="UP000308181">
    <property type="component" value="Unassembled WGS sequence"/>
</dbReference>
<dbReference type="PANTHER" id="PTHR42760:SF133">
    <property type="entry name" value="3-OXOACYL-[ACYL-CARRIER-PROTEIN] REDUCTASE"/>
    <property type="match status" value="1"/>
</dbReference>
<dbReference type="OrthoDB" id="597510at2"/>
<dbReference type="PANTHER" id="PTHR42760">
    <property type="entry name" value="SHORT-CHAIN DEHYDROGENASES/REDUCTASES FAMILY MEMBER"/>
    <property type="match status" value="1"/>
</dbReference>
<dbReference type="FunFam" id="3.40.50.720:FF:000084">
    <property type="entry name" value="Short-chain dehydrogenase reductase"/>
    <property type="match status" value="1"/>
</dbReference>
<proteinExistence type="inferred from homology"/>
<dbReference type="GO" id="GO:0048038">
    <property type="term" value="F:quinone binding"/>
    <property type="evidence" value="ECO:0007669"/>
    <property type="project" value="TreeGrafter"/>
</dbReference>
<dbReference type="Gene3D" id="3.40.50.720">
    <property type="entry name" value="NAD(P)-binding Rossmann-like Domain"/>
    <property type="match status" value="1"/>
</dbReference>
<feature type="domain" description="Ketoreductase" evidence="3">
    <location>
        <begin position="5"/>
        <end position="184"/>
    </location>
</feature>